<dbReference type="AlphaFoldDB" id="A0A9W6Y794"/>
<reference evidence="2" key="1">
    <citation type="submission" date="2023-04" db="EMBL/GenBank/DDBJ databases">
        <title>Phytophthora fragariaefolia NBRC 109709.</title>
        <authorList>
            <person name="Ichikawa N."/>
            <person name="Sato H."/>
            <person name="Tonouchi N."/>
        </authorList>
    </citation>
    <scope>NUCLEOTIDE SEQUENCE</scope>
    <source>
        <strain evidence="2">NBRC 109709</strain>
    </source>
</reference>
<sequence>MEETGRALELGGNVHYRHGASVEQEGYEEQFAVPDVAPHVATPDSVASQSPTGLKPEKAEDQNPPTTKAAAKRKSKKKKLRAPESADENLPRTGGKSAGRQYTAEELDYALCKTQLARMLEHHLILSFLRPKLISELTGPIHEPDWESITDVRMAVHAIFRILREAGMVMGAFEMEKSVRLGACVLERFD</sequence>
<accession>A0A9W6Y794</accession>
<dbReference type="Proteomes" id="UP001165121">
    <property type="component" value="Unassembled WGS sequence"/>
</dbReference>
<feature type="compositionally biased region" description="Basic residues" evidence="1">
    <location>
        <begin position="70"/>
        <end position="80"/>
    </location>
</feature>
<organism evidence="2 3">
    <name type="scientific">Phytophthora fragariaefolia</name>
    <dbReference type="NCBI Taxonomy" id="1490495"/>
    <lineage>
        <taxon>Eukaryota</taxon>
        <taxon>Sar</taxon>
        <taxon>Stramenopiles</taxon>
        <taxon>Oomycota</taxon>
        <taxon>Peronosporomycetes</taxon>
        <taxon>Peronosporales</taxon>
        <taxon>Peronosporaceae</taxon>
        <taxon>Phytophthora</taxon>
    </lineage>
</organism>
<name>A0A9W6Y794_9STRA</name>
<keyword evidence="3" id="KW-1185">Reference proteome</keyword>
<comment type="caution">
    <text evidence="2">The sequence shown here is derived from an EMBL/GenBank/DDBJ whole genome shotgun (WGS) entry which is preliminary data.</text>
</comment>
<evidence type="ECO:0000256" key="1">
    <source>
        <dbReference type="SAM" id="MobiDB-lite"/>
    </source>
</evidence>
<dbReference type="EMBL" id="BSXT01003736">
    <property type="protein sequence ID" value="GMF55489.1"/>
    <property type="molecule type" value="Genomic_DNA"/>
</dbReference>
<gene>
    <name evidence="2" type="ORF">Pfra01_002338100</name>
</gene>
<proteinExistence type="predicted"/>
<feature type="region of interest" description="Disordered" evidence="1">
    <location>
        <begin position="1"/>
        <end position="99"/>
    </location>
</feature>
<protein>
    <submittedName>
        <fullName evidence="2">Unnamed protein product</fullName>
    </submittedName>
</protein>
<evidence type="ECO:0000313" key="3">
    <source>
        <dbReference type="Proteomes" id="UP001165121"/>
    </source>
</evidence>
<dbReference type="OrthoDB" id="142896at2759"/>
<evidence type="ECO:0000313" key="2">
    <source>
        <dbReference type="EMBL" id="GMF55489.1"/>
    </source>
</evidence>